<keyword evidence="3" id="KW-0540">Nuclease</keyword>
<comment type="caution">
    <text evidence="8">The sequence shown here is derived from an EMBL/GenBank/DDBJ whole genome shotgun (WGS) entry which is preliminary data.</text>
</comment>
<comment type="similarity">
    <text evidence="1">Belongs to the HicA mRNA interferase family.</text>
</comment>
<dbReference type="RefSeq" id="WP_194847380.1">
    <property type="nucleotide sequence ID" value="NZ_JAAEJV010000010.1"/>
</dbReference>
<dbReference type="Gene3D" id="3.30.920.30">
    <property type="entry name" value="Hypothetical protein"/>
    <property type="match status" value="1"/>
</dbReference>
<accession>A0ABS0B0I6</accession>
<evidence type="ECO:0000256" key="3">
    <source>
        <dbReference type="ARBA" id="ARBA00022722"/>
    </source>
</evidence>
<evidence type="ECO:0000256" key="7">
    <source>
        <dbReference type="ARBA" id="ARBA00023016"/>
    </source>
</evidence>
<evidence type="ECO:0000313" key="8">
    <source>
        <dbReference type="EMBL" id="MBF5059080.1"/>
    </source>
</evidence>
<gene>
    <name evidence="8" type="ORF">NEPTK9_000585</name>
</gene>
<keyword evidence="9" id="KW-1185">Reference proteome</keyword>
<evidence type="ECO:0000256" key="6">
    <source>
        <dbReference type="ARBA" id="ARBA00022884"/>
    </source>
</evidence>
<evidence type="ECO:0000256" key="5">
    <source>
        <dbReference type="ARBA" id="ARBA00022801"/>
    </source>
</evidence>
<organism evidence="8 9">
    <name type="scientific">Candidatus Neptunichlamydia vexilliferae</name>
    <dbReference type="NCBI Taxonomy" id="1651774"/>
    <lineage>
        <taxon>Bacteria</taxon>
        <taxon>Pseudomonadati</taxon>
        <taxon>Chlamydiota</taxon>
        <taxon>Chlamydiia</taxon>
        <taxon>Parachlamydiales</taxon>
        <taxon>Simkaniaceae</taxon>
        <taxon>Candidatus Neptunichlamydia</taxon>
    </lineage>
</organism>
<keyword evidence="4" id="KW-0255">Endonuclease</keyword>
<proteinExistence type="inferred from homology"/>
<protein>
    <recommendedName>
        <fullName evidence="10">Type II toxin-antitoxin system HicA family toxin</fullName>
    </recommendedName>
</protein>
<evidence type="ECO:0000256" key="1">
    <source>
        <dbReference type="ARBA" id="ARBA00006620"/>
    </source>
</evidence>
<dbReference type="Proteomes" id="UP001194714">
    <property type="component" value="Unassembled WGS sequence"/>
</dbReference>
<keyword evidence="7" id="KW-0346">Stress response</keyword>
<dbReference type="InterPro" id="IPR012933">
    <property type="entry name" value="HicA_mRNA_interferase"/>
</dbReference>
<evidence type="ECO:0000313" key="9">
    <source>
        <dbReference type="Proteomes" id="UP001194714"/>
    </source>
</evidence>
<keyword evidence="6" id="KW-0694">RNA-binding</keyword>
<keyword evidence="5" id="KW-0378">Hydrolase</keyword>
<evidence type="ECO:0000256" key="2">
    <source>
        <dbReference type="ARBA" id="ARBA00022649"/>
    </source>
</evidence>
<evidence type="ECO:0000256" key="4">
    <source>
        <dbReference type="ARBA" id="ARBA00022759"/>
    </source>
</evidence>
<dbReference type="InterPro" id="IPR038570">
    <property type="entry name" value="HicA_sf"/>
</dbReference>
<name>A0ABS0B0I6_9BACT</name>
<reference evidence="8 9" key="1">
    <citation type="submission" date="2020-01" db="EMBL/GenBank/DDBJ databases">
        <title>Draft genome sequence of Cand. Neptunochlamydia vexilliferae K9.</title>
        <authorList>
            <person name="Schulz F."/>
            <person name="Koestlbacher S."/>
            <person name="Wascher F."/>
            <person name="Pizzetti I."/>
            <person name="Horn M."/>
        </authorList>
    </citation>
    <scope>NUCLEOTIDE SEQUENCE [LARGE SCALE GENOMIC DNA]</scope>
    <source>
        <strain evidence="8 9">K9</strain>
    </source>
</reference>
<dbReference type="Pfam" id="PF07927">
    <property type="entry name" value="HicA_toxin"/>
    <property type="match status" value="1"/>
</dbReference>
<sequence length="64" mass="6966">MPASGKEMRKLFQKVGYKVVPGGGKGSHWKLKKSGAPTVTIPNHKELATGTEHALKKLLKQVEN</sequence>
<keyword evidence="2" id="KW-1277">Toxin-antitoxin system</keyword>
<evidence type="ECO:0008006" key="10">
    <source>
        <dbReference type="Google" id="ProtNLM"/>
    </source>
</evidence>
<dbReference type="SUPFAM" id="SSF54786">
    <property type="entry name" value="YcfA/nrd intein domain"/>
    <property type="match status" value="1"/>
</dbReference>
<dbReference type="EMBL" id="JAAEJV010000010">
    <property type="protein sequence ID" value="MBF5059080.1"/>
    <property type="molecule type" value="Genomic_DNA"/>
</dbReference>